<dbReference type="RefSeq" id="WP_018450293.1">
    <property type="nucleotide sequence ID" value="NZ_AP019823.1"/>
</dbReference>
<accession>A0A510JEF9</accession>
<dbReference type="KEGG" id="lhf:JCM16775_0382"/>
<name>A0A510JEF9_9FUSO</name>
<reference evidence="1 2" key="1">
    <citation type="submission" date="2019-07" db="EMBL/GenBank/DDBJ databases">
        <title>Complete Genome Sequence of Leptotrichia hofstadii Strain JCM16775.</title>
        <authorList>
            <person name="Watanabe S."/>
            <person name="Cui L."/>
        </authorList>
    </citation>
    <scope>NUCLEOTIDE SEQUENCE [LARGE SCALE GENOMIC DNA]</scope>
    <source>
        <strain evidence="1 2">JCM16775</strain>
    </source>
</reference>
<dbReference type="AlphaFoldDB" id="A0A510JEF9"/>
<protein>
    <submittedName>
        <fullName evidence="1">Uncharacterized protein</fullName>
    </submittedName>
</protein>
<keyword evidence="2" id="KW-1185">Reference proteome</keyword>
<proteinExistence type="predicted"/>
<dbReference type="Proteomes" id="UP000321892">
    <property type="component" value="Chromosome"/>
</dbReference>
<dbReference type="EMBL" id="AP019823">
    <property type="protein sequence ID" value="BBM37692.1"/>
    <property type="molecule type" value="Genomic_DNA"/>
</dbReference>
<evidence type="ECO:0000313" key="1">
    <source>
        <dbReference type="EMBL" id="BBM37692.1"/>
    </source>
</evidence>
<dbReference type="InterPro" id="IPR046146">
    <property type="entry name" value="DUF6148"/>
</dbReference>
<dbReference type="OrthoDB" id="80936at2"/>
<gene>
    <name evidence="1" type="ORF">JCM16775_0382</name>
</gene>
<dbReference type="Pfam" id="PF19645">
    <property type="entry name" value="DUF6148"/>
    <property type="match status" value="1"/>
</dbReference>
<evidence type="ECO:0000313" key="2">
    <source>
        <dbReference type="Proteomes" id="UP000321892"/>
    </source>
</evidence>
<sequence>MGKSNYSREYILEMIVEYGKAERAVLTGKSYKIGTRELTRMGIDEIRKGRAYWENELQKLNSIGKRRVRRGVPRNL</sequence>
<organism evidence="1 2">
    <name type="scientific">Leptotrichia hofstadii</name>
    <dbReference type="NCBI Taxonomy" id="157688"/>
    <lineage>
        <taxon>Bacteria</taxon>
        <taxon>Fusobacteriati</taxon>
        <taxon>Fusobacteriota</taxon>
        <taxon>Fusobacteriia</taxon>
        <taxon>Fusobacteriales</taxon>
        <taxon>Leptotrichiaceae</taxon>
        <taxon>Leptotrichia</taxon>
    </lineage>
</organism>